<feature type="compositionally biased region" description="Basic and acidic residues" evidence="1">
    <location>
        <begin position="66"/>
        <end position="86"/>
    </location>
</feature>
<dbReference type="Proteomes" id="UP000699042">
    <property type="component" value="Unassembled WGS sequence"/>
</dbReference>
<feature type="compositionally biased region" description="Basic residues" evidence="1">
    <location>
        <begin position="91"/>
        <end position="101"/>
    </location>
</feature>
<dbReference type="SUPFAM" id="SSF47769">
    <property type="entry name" value="SAM/Pointed domain"/>
    <property type="match status" value="1"/>
</dbReference>
<feature type="region of interest" description="Disordered" evidence="1">
    <location>
        <begin position="54"/>
        <end position="110"/>
    </location>
</feature>
<evidence type="ECO:0000256" key="1">
    <source>
        <dbReference type="SAM" id="MobiDB-lite"/>
    </source>
</evidence>
<comment type="caution">
    <text evidence="3">The sequence shown here is derived from an EMBL/GenBank/DDBJ whole genome shotgun (WGS) entry which is preliminary data.</text>
</comment>
<evidence type="ECO:0000313" key="3">
    <source>
        <dbReference type="EMBL" id="KAG7050620.1"/>
    </source>
</evidence>
<dbReference type="Gene3D" id="1.10.150.50">
    <property type="entry name" value="Transcription Factor, Ets-1"/>
    <property type="match status" value="1"/>
</dbReference>
<organism evidence="3 4">
    <name type="scientific">Colletotrichum scovillei</name>
    <dbReference type="NCBI Taxonomy" id="1209932"/>
    <lineage>
        <taxon>Eukaryota</taxon>
        <taxon>Fungi</taxon>
        <taxon>Dikarya</taxon>
        <taxon>Ascomycota</taxon>
        <taxon>Pezizomycotina</taxon>
        <taxon>Sordariomycetes</taxon>
        <taxon>Hypocreomycetidae</taxon>
        <taxon>Glomerellales</taxon>
        <taxon>Glomerellaceae</taxon>
        <taxon>Colletotrichum</taxon>
        <taxon>Colletotrichum acutatum species complex</taxon>
    </lineage>
</organism>
<dbReference type="EMBL" id="JAESDN010000005">
    <property type="protein sequence ID" value="KAG7050620.1"/>
    <property type="molecule type" value="Genomic_DNA"/>
</dbReference>
<dbReference type="Pfam" id="PF00536">
    <property type="entry name" value="SAM_1"/>
    <property type="match status" value="1"/>
</dbReference>
<gene>
    <name evidence="3" type="ORF">JMJ77_013363</name>
</gene>
<keyword evidence="4" id="KW-1185">Reference proteome</keyword>
<dbReference type="AlphaFoldDB" id="A0A9P7R5J9"/>
<dbReference type="InterPro" id="IPR013761">
    <property type="entry name" value="SAM/pointed_sf"/>
</dbReference>
<accession>A0A9P7R5J9</accession>
<protein>
    <submittedName>
        <fullName evidence="3">HMG box protein</fullName>
    </submittedName>
</protein>
<dbReference type="InterPro" id="IPR001660">
    <property type="entry name" value="SAM"/>
</dbReference>
<name>A0A9P7R5J9_9PEZI</name>
<evidence type="ECO:0000313" key="4">
    <source>
        <dbReference type="Proteomes" id="UP000699042"/>
    </source>
</evidence>
<evidence type="ECO:0000259" key="2">
    <source>
        <dbReference type="Pfam" id="PF00536"/>
    </source>
</evidence>
<sequence>MAQGLDGIFAELGISQYLDIFLEQGFDTWETILDITESDLQKLQRRIANSRGLAPDASLVSPARANAEEPKPETQRPDQPRLEVKEGPVATKRKYRRHPKRCVMTSKVGT</sequence>
<feature type="domain" description="SAM" evidence="2">
    <location>
        <begin position="11"/>
        <end position="43"/>
    </location>
</feature>
<reference evidence="3" key="1">
    <citation type="submission" date="2021-05" db="EMBL/GenBank/DDBJ databases">
        <title>Comparative genomics of three Colletotrichum scovillei strains and genetic complementation revealed genes involved fungal growth and virulence on chili pepper.</title>
        <authorList>
            <person name="Hsieh D.-K."/>
            <person name="Chuang S.-C."/>
            <person name="Chen C.-Y."/>
            <person name="Chao Y.-T."/>
            <person name="Lu M.-Y.J."/>
            <person name="Lee M.-H."/>
            <person name="Shih M.-C."/>
        </authorList>
    </citation>
    <scope>NUCLEOTIDE SEQUENCE</scope>
    <source>
        <strain evidence="3">Coll-153</strain>
    </source>
</reference>
<proteinExistence type="predicted"/>